<proteinExistence type="predicted"/>
<evidence type="ECO:0000313" key="3">
    <source>
        <dbReference type="Proteomes" id="UP001525890"/>
    </source>
</evidence>
<name>A0ABT2MML6_9CYAN</name>
<keyword evidence="3" id="KW-1185">Reference proteome</keyword>
<reference evidence="2 3" key="1">
    <citation type="journal article" date="2022" name="Front. Microbiol.">
        <title>High genomic differentiation and limited gene flow indicate recent cryptic speciation within the genus Laspinema (cyanobacteria).</title>
        <authorList>
            <person name="Stanojkovic A."/>
            <person name="Skoupy S."/>
            <person name="Skaloud P."/>
            <person name="Dvorak P."/>
        </authorList>
    </citation>
    <scope>NUCLEOTIDE SEQUENCE [LARGE SCALE GENOMIC DNA]</scope>
    <source>
        <strain evidence="2 3">D2a</strain>
    </source>
</reference>
<dbReference type="Proteomes" id="UP001525890">
    <property type="component" value="Unassembled WGS sequence"/>
</dbReference>
<dbReference type="Gene3D" id="3.40.50.300">
    <property type="entry name" value="P-loop containing nucleotide triphosphate hydrolases"/>
    <property type="match status" value="2"/>
</dbReference>
<feature type="domain" description="ATPase AAA-type core" evidence="1">
    <location>
        <begin position="23"/>
        <end position="132"/>
    </location>
</feature>
<dbReference type="PANTHER" id="PTHR43581:SF4">
    <property type="entry name" value="ATP_GTP PHOSPHATASE"/>
    <property type="match status" value="1"/>
</dbReference>
<dbReference type="InterPro" id="IPR027417">
    <property type="entry name" value="P-loop_NTPase"/>
</dbReference>
<gene>
    <name evidence="2" type="ORF">NG799_06565</name>
</gene>
<comment type="caution">
    <text evidence="2">The sequence shown here is derived from an EMBL/GenBank/DDBJ whole genome shotgun (WGS) entry which is preliminary data.</text>
</comment>
<dbReference type="Pfam" id="PF13304">
    <property type="entry name" value="AAA_21"/>
    <property type="match status" value="2"/>
</dbReference>
<dbReference type="PIRSF" id="PIRSF029347">
    <property type="entry name" value="RecF"/>
    <property type="match status" value="1"/>
</dbReference>
<evidence type="ECO:0000313" key="2">
    <source>
        <dbReference type="EMBL" id="MCT7965994.1"/>
    </source>
</evidence>
<dbReference type="EMBL" id="JAMXFF010000007">
    <property type="protein sequence ID" value="MCT7965994.1"/>
    <property type="molecule type" value="Genomic_DNA"/>
</dbReference>
<dbReference type="PANTHER" id="PTHR43581">
    <property type="entry name" value="ATP/GTP PHOSPHATASE"/>
    <property type="match status" value="1"/>
</dbReference>
<dbReference type="InterPro" id="IPR051396">
    <property type="entry name" value="Bact_Antivir_Def_Nuclease"/>
</dbReference>
<accession>A0ABT2MML6</accession>
<dbReference type="SUPFAM" id="SSF52540">
    <property type="entry name" value="P-loop containing nucleoside triphosphate hydrolases"/>
    <property type="match status" value="1"/>
</dbReference>
<organism evidence="2 3">
    <name type="scientific">Laspinema palackyanum D2a</name>
    <dbReference type="NCBI Taxonomy" id="2953684"/>
    <lineage>
        <taxon>Bacteria</taxon>
        <taxon>Bacillati</taxon>
        <taxon>Cyanobacteriota</taxon>
        <taxon>Cyanophyceae</taxon>
        <taxon>Oscillatoriophycideae</taxon>
        <taxon>Oscillatoriales</taxon>
        <taxon>Laspinemataceae</taxon>
        <taxon>Laspinema</taxon>
        <taxon>Laspinema palackyanum</taxon>
    </lineage>
</organism>
<dbReference type="RefSeq" id="WP_368005646.1">
    <property type="nucleotide sequence ID" value="NZ_JAMXFF010000007.1"/>
</dbReference>
<evidence type="ECO:0000259" key="1">
    <source>
        <dbReference type="Pfam" id="PF13304"/>
    </source>
</evidence>
<protein>
    <submittedName>
        <fullName evidence="2">AAA family ATPase</fullName>
    </submittedName>
</protein>
<dbReference type="InterPro" id="IPR014555">
    <property type="entry name" value="RecF-like"/>
</dbReference>
<dbReference type="InterPro" id="IPR003959">
    <property type="entry name" value="ATPase_AAA_core"/>
</dbReference>
<feature type="domain" description="ATPase AAA-type core" evidence="1">
    <location>
        <begin position="266"/>
        <end position="364"/>
    </location>
</feature>
<sequence length="429" mass="48581">MLKKIRLKNFKNFQDAELILGPFTLLIGTNASGKSNIRDALRFLHGIARGYNLAEIMGEKYVEGGVLQWRGIRGGTREITFLNSETFTLEVEFTFDYQEEPQEAIYSITVNPSSSTQGPQIFEEQLYLKNFSNPVFKCTLIKESSEEYLQTQTEDGSCYKLTLSPSKPAVSQFTEINVSRLISYIFTEHLAEDHWTYILSISEQCVNALNDIHFLDLNPEALRLPSVVGQTILGDRGENLSSVLFDICQDPQKKAILLEWIQELTPMDAQDFEFPSDFTGKILLTLVEESGQKISAYSASDGTLRFLAMIAALLGSSPAKLYFFEELDNGIHPTRLHLLLQLIERQVSQGKIQMIATTHSSQLLRLLSPNLLESVSLTYRLENRPDAKIIRILDIPNAQEVLEKQTLAHLHESAWLENVMEFMSDEGEE</sequence>